<evidence type="ECO:0008006" key="2">
    <source>
        <dbReference type="Google" id="ProtNLM"/>
    </source>
</evidence>
<comment type="caution">
    <text evidence="1">The sequence shown here is derived from an EMBL/GenBank/DDBJ whole genome shotgun (WGS) entry which is preliminary data.</text>
</comment>
<dbReference type="AlphaFoldDB" id="X1IC89"/>
<proteinExistence type="predicted"/>
<dbReference type="GO" id="GO:0042597">
    <property type="term" value="C:periplasmic space"/>
    <property type="evidence" value="ECO:0007669"/>
    <property type="project" value="InterPro"/>
</dbReference>
<dbReference type="Pfam" id="PF07813">
    <property type="entry name" value="LTXXQ"/>
    <property type="match status" value="1"/>
</dbReference>
<organism evidence="1">
    <name type="scientific">marine sediment metagenome</name>
    <dbReference type="NCBI Taxonomy" id="412755"/>
    <lineage>
        <taxon>unclassified sequences</taxon>
        <taxon>metagenomes</taxon>
        <taxon>ecological metagenomes</taxon>
    </lineage>
</organism>
<reference evidence="1" key="1">
    <citation type="journal article" date="2014" name="Front. Microbiol.">
        <title>High frequency of phylogenetically diverse reductive dehalogenase-homologous genes in deep subseafloor sedimentary metagenomes.</title>
        <authorList>
            <person name="Kawai M."/>
            <person name="Futagami T."/>
            <person name="Toyoda A."/>
            <person name="Takaki Y."/>
            <person name="Nishi S."/>
            <person name="Hori S."/>
            <person name="Arai W."/>
            <person name="Tsubouchi T."/>
            <person name="Morono Y."/>
            <person name="Uchiyama I."/>
            <person name="Ito T."/>
            <person name="Fujiyama A."/>
            <person name="Inagaki F."/>
            <person name="Takami H."/>
        </authorList>
    </citation>
    <scope>NUCLEOTIDE SEQUENCE</scope>
    <source>
        <strain evidence="1">Expedition CK06-06</strain>
    </source>
</reference>
<gene>
    <name evidence="1" type="ORF">S03H2_68037</name>
</gene>
<evidence type="ECO:0000313" key="1">
    <source>
        <dbReference type="EMBL" id="GAH80001.1"/>
    </source>
</evidence>
<accession>X1IC89</accession>
<name>X1IC89_9ZZZZ</name>
<protein>
    <recommendedName>
        <fullName evidence="2">LTXXQ motif family protein</fullName>
    </recommendedName>
</protein>
<sequence>MGRGGMMGDPMDAQNMGDLGDCPMMGAGRRGSMKEMGHRMMMHSGPMMEARLAYIKADLEITEAQLPAWEGYADAVRARRSTMGAMREEMMSAKEGGSALQRMDARIKAMETRLDGLKALKAPTEALYAVLSDEQKKKADGLLGGRCGMM</sequence>
<dbReference type="InterPro" id="IPR012899">
    <property type="entry name" value="LTXXQ"/>
</dbReference>
<dbReference type="EMBL" id="BARU01044662">
    <property type="protein sequence ID" value="GAH80001.1"/>
    <property type="molecule type" value="Genomic_DNA"/>
</dbReference>